<dbReference type="EMBL" id="ASGP02000004">
    <property type="protein sequence ID" value="KAH9510490.1"/>
    <property type="molecule type" value="Genomic_DNA"/>
</dbReference>
<keyword evidence="1" id="KW-0472">Membrane</keyword>
<dbReference type="Proteomes" id="UP000790347">
    <property type="component" value="Unassembled WGS sequence"/>
</dbReference>
<protein>
    <submittedName>
        <fullName evidence="2">Uncharacterized protein</fullName>
    </submittedName>
</protein>
<evidence type="ECO:0000313" key="3">
    <source>
        <dbReference type="Proteomes" id="UP000790347"/>
    </source>
</evidence>
<reference evidence="2" key="1">
    <citation type="submission" date="2013-05" db="EMBL/GenBank/DDBJ databases">
        <authorList>
            <person name="Yim A.K.Y."/>
            <person name="Chan T.F."/>
            <person name="Ji K.M."/>
            <person name="Liu X.Y."/>
            <person name="Zhou J.W."/>
            <person name="Li R.Q."/>
            <person name="Yang K.Y."/>
            <person name="Li J."/>
            <person name="Li M."/>
            <person name="Law P.T.W."/>
            <person name="Wu Y.L."/>
            <person name="Cai Z.L."/>
            <person name="Qin H."/>
            <person name="Bao Y."/>
            <person name="Leung R.K.K."/>
            <person name="Ng P.K.S."/>
            <person name="Zou J."/>
            <person name="Zhong X.J."/>
            <person name="Ran P.X."/>
            <person name="Zhong N.S."/>
            <person name="Liu Z.G."/>
            <person name="Tsui S.K.W."/>
        </authorList>
    </citation>
    <scope>NUCLEOTIDE SEQUENCE</scope>
    <source>
        <strain evidence="2">Derf</strain>
        <tissue evidence="2">Whole organism</tissue>
    </source>
</reference>
<evidence type="ECO:0000313" key="2">
    <source>
        <dbReference type="EMBL" id="KAH9510490.1"/>
    </source>
</evidence>
<gene>
    <name evidence="2" type="ORF">DERF_009010</name>
</gene>
<keyword evidence="1" id="KW-0812">Transmembrane</keyword>
<keyword evidence="3" id="KW-1185">Reference proteome</keyword>
<keyword evidence="1" id="KW-1133">Transmembrane helix</keyword>
<reference evidence="2" key="2">
    <citation type="journal article" date="2022" name="Res Sq">
        <title>Comparative Genomics Reveals Insights into the Divergent Evolution of Astigmatic Mites and Household Pest Adaptations.</title>
        <authorList>
            <person name="Xiong Q."/>
            <person name="Wan A.T.-Y."/>
            <person name="Liu X.-Y."/>
            <person name="Fung C.S.-H."/>
            <person name="Xiao X."/>
            <person name="Malainual N."/>
            <person name="Hou J."/>
            <person name="Wang L."/>
            <person name="Wang M."/>
            <person name="Yang K."/>
            <person name="Cui Y."/>
            <person name="Leung E."/>
            <person name="Nong W."/>
            <person name="Shin S.-K."/>
            <person name="Au S."/>
            <person name="Jeong K.Y."/>
            <person name="Chew F.T."/>
            <person name="Hui J."/>
            <person name="Leung T.F."/>
            <person name="Tungtrongchitr A."/>
            <person name="Zhong N."/>
            <person name="Liu Z."/>
            <person name="Tsui S."/>
        </authorList>
    </citation>
    <scope>NUCLEOTIDE SEQUENCE</scope>
    <source>
        <strain evidence="2">Derf</strain>
        <tissue evidence="2">Whole organism</tissue>
    </source>
</reference>
<accession>A0A922L3L0</accession>
<proteinExistence type="predicted"/>
<name>A0A922L3L0_DERFA</name>
<organism evidence="2 3">
    <name type="scientific">Dermatophagoides farinae</name>
    <name type="common">American house dust mite</name>
    <dbReference type="NCBI Taxonomy" id="6954"/>
    <lineage>
        <taxon>Eukaryota</taxon>
        <taxon>Metazoa</taxon>
        <taxon>Ecdysozoa</taxon>
        <taxon>Arthropoda</taxon>
        <taxon>Chelicerata</taxon>
        <taxon>Arachnida</taxon>
        <taxon>Acari</taxon>
        <taxon>Acariformes</taxon>
        <taxon>Sarcoptiformes</taxon>
        <taxon>Astigmata</taxon>
        <taxon>Psoroptidia</taxon>
        <taxon>Analgoidea</taxon>
        <taxon>Pyroglyphidae</taxon>
        <taxon>Dermatophagoidinae</taxon>
        <taxon>Dermatophagoides</taxon>
    </lineage>
</organism>
<feature type="transmembrane region" description="Helical" evidence="1">
    <location>
        <begin position="59"/>
        <end position="78"/>
    </location>
</feature>
<sequence>MIPIIVDDCLKPKFSVKKPPNIGPRISPNEQNEVQNPETKLLFNVSNVGMNAIEYDMPINAITMAVCVKFVSIGIILAGPRNKNSNPINKRPIAII</sequence>
<dbReference type="AlphaFoldDB" id="A0A922L3L0"/>
<evidence type="ECO:0000256" key="1">
    <source>
        <dbReference type="SAM" id="Phobius"/>
    </source>
</evidence>
<comment type="caution">
    <text evidence="2">The sequence shown here is derived from an EMBL/GenBank/DDBJ whole genome shotgun (WGS) entry which is preliminary data.</text>
</comment>